<name>A0A0R1UI25_9LACO</name>
<keyword evidence="5 10" id="KW-0472">Membrane</keyword>
<evidence type="ECO:0000256" key="7">
    <source>
        <dbReference type="ARBA" id="ARBA00035120"/>
    </source>
</evidence>
<comment type="activity regulation">
    <text evidence="10">Na(+) is not transported, but it plays an essential structural role and its presence is essential for fluoride channel function.</text>
</comment>
<keyword evidence="10" id="KW-0479">Metal-binding</keyword>
<keyword evidence="4 10" id="KW-1133">Transmembrane helix</keyword>
<reference evidence="11 12" key="1">
    <citation type="journal article" date="2015" name="Genome Announc.">
        <title>Expanding the biotechnology potential of lactobacilli through comparative genomics of 213 strains and associated genera.</title>
        <authorList>
            <person name="Sun Z."/>
            <person name="Harris H.M."/>
            <person name="McCann A."/>
            <person name="Guo C."/>
            <person name="Argimon S."/>
            <person name="Zhang W."/>
            <person name="Yang X."/>
            <person name="Jeffery I.B."/>
            <person name="Cooney J.C."/>
            <person name="Kagawa T.F."/>
            <person name="Liu W."/>
            <person name="Song Y."/>
            <person name="Salvetti E."/>
            <person name="Wrobel A."/>
            <person name="Rasinkangas P."/>
            <person name="Parkhill J."/>
            <person name="Rea M.C."/>
            <person name="O'Sullivan O."/>
            <person name="Ritari J."/>
            <person name="Douillard F.P."/>
            <person name="Paul Ross R."/>
            <person name="Yang R."/>
            <person name="Briner A.E."/>
            <person name="Felis G.E."/>
            <person name="de Vos W.M."/>
            <person name="Barrangou R."/>
            <person name="Klaenhammer T.R."/>
            <person name="Caufield P.W."/>
            <person name="Cui Y."/>
            <person name="Zhang H."/>
            <person name="O'Toole P.W."/>
        </authorList>
    </citation>
    <scope>NUCLEOTIDE SEQUENCE [LARGE SCALE GENOMIC DNA]</scope>
    <source>
        <strain evidence="11 12">DSM 18793</strain>
    </source>
</reference>
<keyword evidence="10" id="KW-0406">Ion transport</keyword>
<sequence>MTKGKELILVGIGCSLGAIVRNLGIETIGAWSQPMAIWVVNMLGCFLIGLLTQLATQRIKQSWFLPFLSTGFCGGLTTFSEFAENTRQVWLTSNSLLALGYIVLTMVIGLITYQLGVKAVKS</sequence>
<keyword evidence="12" id="KW-1185">Reference proteome</keyword>
<dbReference type="PATRIC" id="fig|1423742.4.peg.134"/>
<proteinExistence type="inferred from homology"/>
<evidence type="ECO:0000256" key="6">
    <source>
        <dbReference type="ARBA" id="ARBA00023303"/>
    </source>
</evidence>
<evidence type="ECO:0000313" key="12">
    <source>
        <dbReference type="Proteomes" id="UP000051084"/>
    </source>
</evidence>
<dbReference type="GO" id="GO:0046872">
    <property type="term" value="F:metal ion binding"/>
    <property type="evidence" value="ECO:0007669"/>
    <property type="project" value="UniProtKB-KW"/>
</dbReference>
<dbReference type="OrthoDB" id="9799631at2"/>
<comment type="function">
    <text evidence="9 10">Fluoride-specific ion channel. Important for reducing fluoride concentration in the cell, thus reducing its toxicity.</text>
</comment>
<dbReference type="GO" id="GO:0140114">
    <property type="term" value="P:cellular detoxification of fluoride"/>
    <property type="evidence" value="ECO:0007669"/>
    <property type="project" value="UniProtKB-UniRule"/>
</dbReference>
<feature type="binding site" evidence="10">
    <location>
        <position position="74"/>
    </location>
    <ligand>
        <name>Na(+)</name>
        <dbReference type="ChEBI" id="CHEBI:29101"/>
        <note>structural</note>
    </ligand>
</feature>
<dbReference type="AlphaFoldDB" id="A0A0R1UI25"/>
<evidence type="ECO:0000256" key="8">
    <source>
        <dbReference type="ARBA" id="ARBA00035585"/>
    </source>
</evidence>
<organism evidence="11 12">
    <name type="scientific">Limosilactobacillus equigenerosi DSM 18793 = JCM 14505</name>
    <dbReference type="NCBI Taxonomy" id="1423742"/>
    <lineage>
        <taxon>Bacteria</taxon>
        <taxon>Bacillati</taxon>
        <taxon>Bacillota</taxon>
        <taxon>Bacilli</taxon>
        <taxon>Lactobacillales</taxon>
        <taxon>Lactobacillaceae</taxon>
        <taxon>Limosilactobacillus</taxon>
    </lineage>
</organism>
<comment type="subcellular location">
    <subcellularLocation>
        <location evidence="1 10">Cell membrane</location>
        <topology evidence="1 10">Multi-pass membrane protein</topology>
    </subcellularLocation>
</comment>
<dbReference type="Proteomes" id="UP000051084">
    <property type="component" value="Unassembled WGS sequence"/>
</dbReference>
<dbReference type="InterPro" id="IPR003691">
    <property type="entry name" value="FluC"/>
</dbReference>
<dbReference type="PANTHER" id="PTHR28259:SF1">
    <property type="entry name" value="FLUORIDE EXPORT PROTEIN 1-RELATED"/>
    <property type="match status" value="1"/>
</dbReference>
<accession>A0A0R1UI25</accession>
<feature type="transmembrane region" description="Helical" evidence="10">
    <location>
        <begin position="7"/>
        <end position="25"/>
    </location>
</feature>
<dbReference type="PANTHER" id="PTHR28259">
    <property type="entry name" value="FLUORIDE EXPORT PROTEIN 1-RELATED"/>
    <property type="match status" value="1"/>
</dbReference>
<keyword evidence="10" id="KW-0813">Transport</keyword>
<evidence type="ECO:0000256" key="5">
    <source>
        <dbReference type="ARBA" id="ARBA00023136"/>
    </source>
</evidence>
<evidence type="ECO:0000256" key="9">
    <source>
        <dbReference type="ARBA" id="ARBA00049940"/>
    </source>
</evidence>
<evidence type="ECO:0000256" key="2">
    <source>
        <dbReference type="ARBA" id="ARBA00022475"/>
    </source>
</evidence>
<keyword evidence="10" id="KW-0915">Sodium</keyword>
<dbReference type="RefSeq" id="WP_054653011.1">
    <property type="nucleotide sequence ID" value="NZ_AZGC01000049.1"/>
</dbReference>
<comment type="catalytic activity">
    <reaction evidence="8">
        <text>fluoride(in) = fluoride(out)</text>
        <dbReference type="Rhea" id="RHEA:76159"/>
        <dbReference type="ChEBI" id="CHEBI:17051"/>
    </reaction>
    <physiologicalReaction direction="left-to-right" evidence="8">
        <dbReference type="Rhea" id="RHEA:76160"/>
    </physiologicalReaction>
</comment>
<keyword evidence="3 10" id="KW-0812">Transmembrane</keyword>
<dbReference type="GO" id="GO:0005886">
    <property type="term" value="C:plasma membrane"/>
    <property type="evidence" value="ECO:0007669"/>
    <property type="project" value="UniProtKB-SubCell"/>
</dbReference>
<evidence type="ECO:0000313" key="11">
    <source>
        <dbReference type="EMBL" id="KRL93024.1"/>
    </source>
</evidence>
<feature type="transmembrane region" description="Helical" evidence="10">
    <location>
        <begin position="95"/>
        <end position="116"/>
    </location>
</feature>
<evidence type="ECO:0000256" key="3">
    <source>
        <dbReference type="ARBA" id="ARBA00022692"/>
    </source>
</evidence>
<feature type="transmembrane region" description="Helical" evidence="10">
    <location>
        <begin position="63"/>
        <end position="83"/>
    </location>
</feature>
<feature type="binding site" evidence="10">
    <location>
        <position position="77"/>
    </location>
    <ligand>
        <name>Na(+)</name>
        <dbReference type="ChEBI" id="CHEBI:29101"/>
        <note>structural</note>
    </ligand>
</feature>
<evidence type="ECO:0000256" key="4">
    <source>
        <dbReference type="ARBA" id="ARBA00022989"/>
    </source>
</evidence>
<dbReference type="HAMAP" id="MF_00454">
    <property type="entry name" value="FluC"/>
    <property type="match status" value="1"/>
</dbReference>
<dbReference type="STRING" id="417373.GCA_001570685_00716"/>
<keyword evidence="6 10" id="KW-0407">Ion channel</keyword>
<gene>
    <name evidence="10" type="primary">fluC</name>
    <name evidence="10" type="synonym">crcB</name>
    <name evidence="11" type="ORF">FC21_GL000125</name>
</gene>
<protein>
    <recommendedName>
        <fullName evidence="10">Fluoride-specific ion channel FluC</fullName>
    </recommendedName>
</protein>
<dbReference type="Pfam" id="PF02537">
    <property type="entry name" value="CRCB"/>
    <property type="match status" value="1"/>
</dbReference>
<keyword evidence="2 10" id="KW-1003">Cell membrane</keyword>
<feature type="transmembrane region" description="Helical" evidence="10">
    <location>
        <begin position="31"/>
        <end position="51"/>
    </location>
</feature>
<comment type="caution">
    <text evidence="11">The sequence shown here is derived from an EMBL/GenBank/DDBJ whole genome shotgun (WGS) entry which is preliminary data.</text>
</comment>
<dbReference type="GO" id="GO:0062054">
    <property type="term" value="F:fluoride channel activity"/>
    <property type="evidence" value="ECO:0007669"/>
    <property type="project" value="UniProtKB-UniRule"/>
</dbReference>
<evidence type="ECO:0000256" key="1">
    <source>
        <dbReference type="ARBA" id="ARBA00004651"/>
    </source>
</evidence>
<comment type="similarity">
    <text evidence="7 10">Belongs to the fluoride channel Fluc/FEX (TC 1.A.43) family.</text>
</comment>
<dbReference type="EMBL" id="AZGC01000049">
    <property type="protein sequence ID" value="KRL93024.1"/>
    <property type="molecule type" value="Genomic_DNA"/>
</dbReference>
<evidence type="ECO:0000256" key="10">
    <source>
        <dbReference type="HAMAP-Rule" id="MF_00454"/>
    </source>
</evidence>